<gene>
    <name evidence="1" type="ORF">FJ693_20085</name>
</gene>
<evidence type="ECO:0000313" key="1">
    <source>
        <dbReference type="EMBL" id="TRW42813.1"/>
    </source>
</evidence>
<name>A0A552WJY5_9MICO</name>
<evidence type="ECO:0000313" key="2">
    <source>
        <dbReference type="Proteomes" id="UP000318693"/>
    </source>
</evidence>
<dbReference type="AlphaFoldDB" id="A0A552WJY5"/>
<feature type="non-terminal residue" evidence="1">
    <location>
        <position position="1"/>
    </location>
</feature>
<reference evidence="1 2" key="1">
    <citation type="submission" date="2019-07" db="EMBL/GenBank/DDBJ databases">
        <title>Georgenia wutianyii sp. nov. and Georgenia *** sp. nov. isolated from plateau pika (Ochotona curzoniae) in the Qinghai-Tibet plateau of China.</title>
        <authorList>
            <person name="Tian Z."/>
        </authorList>
    </citation>
    <scope>NUCLEOTIDE SEQUENCE [LARGE SCALE GENOMIC DNA]</scope>
    <source>
        <strain evidence="1 2">Z446</strain>
    </source>
</reference>
<dbReference type="Proteomes" id="UP000318693">
    <property type="component" value="Unassembled WGS sequence"/>
</dbReference>
<proteinExistence type="predicted"/>
<accession>A0A552WJY5</accession>
<keyword evidence="1" id="KW-0436">Ligase</keyword>
<comment type="caution">
    <text evidence="1">The sequence shown here is derived from an EMBL/GenBank/DDBJ whole genome shotgun (WGS) entry which is preliminary data.</text>
</comment>
<dbReference type="SUPFAM" id="SSF53244">
    <property type="entry name" value="MurD-like peptide ligases, peptide-binding domain"/>
    <property type="match status" value="1"/>
</dbReference>
<keyword evidence="2" id="KW-1185">Reference proteome</keyword>
<protein>
    <submittedName>
        <fullName evidence="1">UDP-N-acetylmuramoyl-tripeptide--D-alanyl-D-alanine ligase</fullName>
    </submittedName>
</protein>
<dbReference type="GO" id="GO:0016881">
    <property type="term" value="F:acid-amino acid ligase activity"/>
    <property type="evidence" value="ECO:0007669"/>
    <property type="project" value="InterPro"/>
</dbReference>
<sequence length="75" mass="7432">GTAPLAAGARAAGANAPRATEVVEVADVPGAADLLGTRLRAGDVVLLKGSNGSGIWRLADELLAAPATAERRMPS</sequence>
<dbReference type="EMBL" id="VJXR01000136">
    <property type="protein sequence ID" value="TRW42813.1"/>
    <property type="molecule type" value="Genomic_DNA"/>
</dbReference>
<dbReference type="InterPro" id="IPR036615">
    <property type="entry name" value="Mur_ligase_C_dom_sf"/>
</dbReference>
<dbReference type="Gene3D" id="3.90.190.20">
    <property type="entry name" value="Mur ligase, C-terminal domain"/>
    <property type="match status" value="1"/>
</dbReference>
<organism evidence="1 2">
    <name type="scientific">Georgenia yuyongxinii</name>
    <dbReference type="NCBI Taxonomy" id="2589797"/>
    <lineage>
        <taxon>Bacteria</taxon>
        <taxon>Bacillati</taxon>
        <taxon>Actinomycetota</taxon>
        <taxon>Actinomycetes</taxon>
        <taxon>Micrococcales</taxon>
        <taxon>Bogoriellaceae</taxon>
        <taxon>Georgenia</taxon>
    </lineage>
</organism>